<dbReference type="AlphaFoldDB" id="A0A2K4ZQW6"/>
<dbReference type="InterPro" id="IPR013325">
    <property type="entry name" value="RNA_pol_sigma_r2"/>
</dbReference>
<dbReference type="GO" id="GO:0006352">
    <property type="term" value="P:DNA-templated transcription initiation"/>
    <property type="evidence" value="ECO:0007669"/>
    <property type="project" value="InterPro"/>
</dbReference>
<dbReference type="OrthoDB" id="2048740at2"/>
<name>A0A2K4ZQW6_9FIRM</name>
<evidence type="ECO:0000313" key="2">
    <source>
        <dbReference type="Proteomes" id="UP000236311"/>
    </source>
</evidence>
<dbReference type="RefSeq" id="WP_103242764.1">
    <property type="nucleotide sequence ID" value="NZ_JANJZD010000082.1"/>
</dbReference>
<dbReference type="GO" id="GO:0003700">
    <property type="term" value="F:DNA-binding transcription factor activity"/>
    <property type="evidence" value="ECO:0007669"/>
    <property type="project" value="InterPro"/>
</dbReference>
<gene>
    <name evidence="1" type="ORF">AMURIS_05659</name>
</gene>
<dbReference type="Proteomes" id="UP000236311">
    <property type="component" value="Unassembled WGS sequence"/>
</dbReference>
<dbReference type="InterPro" id="IPR036388">
    <property type="entry name" value="WH-like_DNA-bd_sf"/>
</dbReference>
<accession>A0A2K4ZQW6</accession>
<protein>
    <submittedName>
        <fullName evidence="1">RNA polymerase factor sigma-70</fullName>
    </submittedName>
</protein>
<reference evidence="1 2" key="1">
    <citation type="submission" date="2018-01" db="EMBL/GenBank/DDBJ databases">
        <authorList>
            <person name="Gaut B.S."/>
            <person name="Morton B.R."/>
            <person name="Clegg M.T."/>
            <person name="Duvall M.R."/>
        </authorList>
    </citation>
    <scope>NUCLEOTIDE SEQUENCE [LARGE SCALE GENOMIC DNA]</scope>
    <source>
        <strain evidence="1">GP69</strain>
    </source>
</reference>
<proteinExistence type="predicted"/>
<organism evidence="1 2">
    <name type="scientific">Acetatifactor muris</name>
    <dbReference type="NCBI Taxonomy" id="879566"/>
    <lineage>
        <taxon>Bacteria</taxon>
        <taxon>Bacillati</taxon>
        <taxon>Bacillota</taxon>
        <taxon>Clostridia</taxon>
        <taxon>Lachnospirales</taxon>
        <taxon>Lachnospiraceae</taxon>
        <taxon>Acetatifactor</taxon>
    </lineage>
</organism>
<evidence type="ECO:0000313" key="1">
    <source>
        <dbReference type="EMBL" id="SOY32891.1"/>
    </source>
</evidence>
<dbReference type="EMBL" id="OFSM01000090">
    <property type="protein sequence ID" value="SOY32891.1"/>
    <property type="molecule type" value="Genomic_DNA"/>
</dbReference>
<dbReference type="Gene3D" id="1.10.10.10">
    <property type="entry name" value="Winged helix-like DNA-binding domain superfamily/Winged helix DNA-binding domain"/>
    <property type="match status" value="1"/>
</dbReference>
<dbReference type="SUPFAM" id="SSF88946">
    <property type="entry name" value="Sigma2 domain of RNA polymerase sigma factors"/>
    <property type="match status" value="1"/>
</dbReference>
<sequence>MDKILITYYENNAKKLHKMVDKILSKFGGLSDKDLDDFYSLANEVFVDVMKRYDESQSFDGFLYSCLLNKIKTEITRRNREKRKSDRMSISIDTPIGDDENSTIGDMIADDFSIERELFEKDEERYSKRMLLYLSKLSKLQKEVLMLNMAGYLPNEIRGELHINEKQYADCYAAIHSYRNVSVLF</sequence>
<keyword evidence="2" id="KW-1185">Reference proteome</keyword>